<sequence>MTQTLTPPKTYNEALKRGHYYLQTVGFNGFSFQDLANDLGIRKASLHYYFSSKEDLGLALIKEYEKYFNNFTKKNAKLPAIQQLEAWLKYCYGMTKDHQKLCPIGVLTCELNTFSSKMHKSLAKFQSNQRRWAHQTLKQGIKEKAFRKNLDTSWAADIFLESIQGGLQIARLHKKPALFQKTLKGLLKSFS</sequence>
<dbReference type="InterPro" id="IPR009057">
    <property type="entry name" value="Homeodomain-like_sf"/>
</dbReference>
<keyword evidence="2 4" id="KW-0238">DNA-binding</keyword>
<dbReference type="Gene3D" id="1.10.357.10">
    <property type="entry name" value="Tetracycline Repressor, domain 2"/>
    <property type="match status" value="1"/>
</dbReference>
<dbReference type="SUPFAM" id="SSF48498">
    <property type="entry name" value="Tetracyclin repressor-like, C-terminal domain"/>
    <property type="match status" value="1"/>
</dbReference>
<dbReference type="PANTHER" id="PTHR47506">
    <property type="entry name" value="TRANSCRIPTIONAL REGULATORY PROTEIN"/>
    <property type="match status" value="1"/>
</dbReference>
<name>A0A150WJC3_BDEBC</name>
<evidence type="ECO:0000313" key="7">
    <source>
        <dbReference type="Proteomes" id="UP000075320"/>
    </source>
</evidence>
<feature type="domain" description="HTH tetR-type" evidence="5">
    <location>
        <begin position="8"/>
        <end position="68"/>
    </location>
</feature>
<evidence type="ECO:0000256" key="4">
    <source>
        <dbReference type="PROSITE-ProRule" id="PRU00335"/>
    </source>
</evidence>
<evidence type="ECO:0000313" key="6">
    <source>
        <dbReference type="EMBL" id="KYG63868.1"/>
    </source>
</evidence>
<dbReference type="PROSITE" id="PS50977">
    <property type="entry name" value="HTH_TETR_2"/>
    <property type="match status" value="1"/>
</dbReference>
<dbReference type="EMBL" id="LUKE01000003">
    <property type="protein sequence ID" value="KYG63868.1"/>
    <property type="molecule type" value="Genomic_DNA"/>
</dbReference>
<keyword evidence="7" id="KW-1185">Reference proteome</keyword>
<reference evidence="6 7" key="1">
    <citation type="submission" date="2016-03" db="EMBL/GenBank/DDBJ databases">
        <authorList>
            <person name="Ploux O."/>
        </authorList>
    </citation>
    <scope>NUCLEOTIDE SEQUENCE [LARGE SCALE GENOMIC DNA]</scope>
    <source>
        <strain evidence="6 7">R0</strain>
    </source>
</reference>
<evidence type="ECO:0000259" key="5">
    <source>
        <dbReference type="PROSITE" id="PS50977"/>
    </source>
</evidence>
<dbReference type="InterPro" id="IPR001647">
    <property type="entry name" value="HTH_TetR"/>
</dbReference>
<evidence type="ECO:0000256" key="2">
    <source>
        <dbReference type="ARBA" id="ARBA00023125"/>
    </source>
</evidence>
<feature type="DNA-binding region" description="H-T-H motif" evidence="4">
    <location>
        <begin position="31"/>
        <end position="50"/>
    </location>
</feature>
<dbReference type="Proteomes" id="UP000075320">
    <property type="component" value="Unassembled WGS sequence"/>
</dbReference>
<dbReference type="AlphaFoldDB" id="A0A150WJC3"/>
<comment type="caution">
    <text evidence="6">The sequence shown here is derived from an EMBL/GenBank/DDBJ whole genome shotgun (WGS) entry which is preliminary data.</text>
</comment>
<accession>A0A150WJC3</accession>
<keyword evidence="1" id="KW-0805">Transcription regulation</keyword>
<protein>
    <recommendedName>
        <fullName evidence="5">HTH tetR-type domain-containing protein</fullName>
    </recommendedName>
</protein>
<dbReference type="PANTHER" id="PTHR47506:SF6">
    <property type="entry name" value="HTH-TYPE TRANSCRIPTIONAL REPRESSOR NEMR"/>
    <property type="match status" value="1"/>
</dbReference>
<dbReference type="OrthoDB" id="3196926at2"/>
<dbReference type="InterPro" id="IPR011075">
    <property type="entry name" value="TetR_C"/>
</dbReference>
<dbReference type="SUPFAM" id="SSF46689">
    <property type="entry name" value="Homeodomain-like"/>
    <property type="match status" value="1"/>
</dbReference>
<proteinExistence type="predicted"/>
<dbReference type="Pfam" id="PF00440">
    <property type="entry name" value="TetR_N"/>
    <property type="match status" value="1"/>
</dbReference>
<organism evidence="6 7">
    <name type="scientific">Bdellovibrio bacteriovorus</name>
    <dbReference type="NCBI Taxonomy" id="959"/>
    <lineage>
        <taxon>Bacteria</taxon>
        <taxon>Pseudomonadati</taxon>
        <taxon>Bdellovibrionota</taxon>
        <taxon>Bdellovibrionia</taxon>
        <taxon>Bdellovibrionales</taxon>
        <taxon>Pseudobdellovibrionaceae</taxon>
        <taxon>Bdellovibrio</taxon>
    </lineage>
</organism>
<keyword evidence="3" id="KW-0804">Transcription</keyword>
<evidence type="ECO:0000256" key="3">
    <source>
        <dbReference type="ARBA" id="ARBA00023163"/>
    </source>
</evidence>
<dbReference type="Pfam" id="PF16925">
    <property type="entry name" value="TetR_C_13"/>
    <property type="match status" value="1"/>
</dbReference>
<evidence type="ECO:0000256" key="1">
    <source>
        <dbReference type="ARBA" id="ARBA00023015"/>
    </source>
</evidence>
<gene>
    <name evidence="6" type="ORF">AZI86_13700</name>
</gene>
<dbReference type="GO" id="GO:0003677">
    <property type="term" value="F:DNA binding"/>
    <property type="evidence" value="ECO:0007669"/>
    <property type="project" value="UniProtKB-UniRule"/>
</dbReference>
<dbReference type="RefSeq" id="WP_061835762.1">
    <property type="nucleotide sequence ID" value="NZ_LUKE01000003.1"/>
</dbReference>
<dbReference type="InterPro" id="IPR036271">
    <property type="entry name" value="Tet_transcr_reg_TetR-rel_C_sf"/>
</dbReference>